<evidence type="ECO:0000313" key="1">
    <source>
        <dbReference type="EMBL" id="OXC77666.1"/>
    </source>
</evidence>
<sequence>MAKRINVRPDRQILFDNQADARVSAFEQQADRADCEGARLIVELLRKLMW</sequence>
<dbReference type="EMBL" id="MTHB01000096">
    <property type="protein sequence ID" value="OXC77666.1"/>
    <property type="molecule type" value="Genomic_DNA"/>
</dbReference>
<dbReference type="AlphaFoldDB" id="A0A226X2H8"/>
<comment type="caution">
    <text evidence="1">The sequence shown here is derived from an EMBL/GenBank/DDBJ whole genome shotgun (WGS) entry which is preliminary data.</text>
</comment>
<reference evidence="2" key="1">
    <citation type="submission" date="2017-01" db="EMBL/GenBank/DDBJ databases">
        <title>Genome Analysis of Deinococcus marmoris KOPRI26562.</title>
        <authorList>
            <person name="Kim J.H."/>
            <person name="Oh H.-M."/>
        </authorList>
    </citation>
    <scope>NUCLEOTIDE SEQUENCE [LARGE SCALE GENOMIC DNA]</scope>
    <source>
        <strain evidence="2">PAMC 26633</strain>
    </source>
</reference>
<dbReference type="Proteomes" id="UP000214720">
    <property type="component" value="Unassembled WGS sequence"/>
</dbReference>
<evidence type="ECO:0000313" key="2">
    <source>
        <dbReference type="Proteomes" id="UP000214720"/>
    </source>
</evidence>
<proteinExistence type="predicted"/>
<name>A0A226X2H8_CABSO</name>
<accession>A0A226X2H8</accession>
<organism evidence="1 2">
    <name type="scientific">Caballeronia sordidicola</name>
    <name type="common">Burkholderia sordidicola</name>
    <dbReference type="NCBI Taxonomy" id="196367"/>
    <lineage>
        <taxon>Bacteria</taxon>
        <taxon>Pseudomonadati</taxon>
        <taxon>Pseudomonadota</taxon>
        <taxon>Betaproteobacteria</taxon>
        <taxon>Burkholderiales</taxon>
        <taxon>Burkholderiaceae</taxon>
        <taxon>Caballeronia</taxon>
    </lineage>
</organism>
<gene>
    <name evidence="1" type="ORF">BSU04_15620</name>
</gene>
<protein>
    <submittedName>
        <fullName evidence="1">Uncharacterized protein</fullName>
    </submittedName>
</protein>